<dbReference type="EMBL" id="BNJF01000004">
    <property type="protein sequence ID" value="GHO48862.1"/>
    <property type="molecule type" value="Genomic_DNA"/>
</dbReference>
<dbReference type="PANTHER" id="PTHR30461:SF23">
    <property type="entry name" value="DNA RECOMBINASE-RELATED"/>
    <property type="match status" value="1"/>
</dbReference>
<keyword evidence="6" id="KW-1185">Reference proteome</keyword>
<evidence type="ECO:0000313" key="5">
    <source>
        <dbReference type="EMBL" id="GHO48862.1"/>
    </source>
</evidence>
<gene>
    <name evidence="5" type="ORF">KSX_70250</name>
</gene>
<proteinExistence type="predicted"/>
<dbReference type="CDD" id="cd00338">
    <property type="entry name" value="Ser_Recombinase"/>
    <property type="match status" value="1"/>
</dbReference>
<evidence type="ECO:0000256" key="2">
    <source>
        <dbReference type="SAM" id="MobiDB-lite"/>
    </source>
</evidence>
<feature type="domain" description="Recombinase" evidence="4">
    <location>
        <begin position="176"/>
        <end position="324"/>
    </location>
</feature>
<evidence type="ECO:0000259" key="3">
    <source>
        <dbReference type="PROSITE" id="PS51736"/>
    </source>
</evidence>
<reference evidence="5" key="1">
    <citation type="submission" date="2020-10" db="EMBL/GenBank/DDBJ databases">
        <title>Taxonomic study of unclassified bacteria belonging to the class Ktedonobacteria.</title>
        <authorList>
            <person name="Yabe S."/>
            <person name="Wang C.M."/>
            <person name="Zheng Y."/>
            <person name="Sakai Y."/>
            <person name="Cavaletti L."/>
            <person name="Monciardini P."/>
            <person name="Donadio S."/>
        </authorList>
    </citation>
    <scope>NUCLEOTIDE SEQUENCE</scope>
    <source>
        <strain evidence="5">SOSP1-1</strain>
    </source>
</reference>
<dbReference type="InterPro" id="IPR036162">
    <property type="entry name" value="Resolvase-like_N_sf"/>
</dbReference>
<comment type="caution">
    <text evidence="5">The sequence shown here is derived from an EMBL/GenBank/DDBJ whole genome shotgun (WGS) entry which is preliminary data.</text>
</comment>
<feature type="domain" description="Resolvase/invertase-type recombinase catalytic" evidence="3">
    <location>
        <begin position="18"/>
        <end position="169"/>
    </location>
</feature>
<protein>
    <recommendedName>
        <fullName evidence="7">Recombinase family protein</fullName>
    </recommendedName>
</protein>
<dbReference type="InterPro" id="IPR006119">
    <property type="entry name" value="Resolv_N"/>
</dbReference>
<organism evidence="5 6">
    <name type="scientific">Ktedonospora formicarum</name>
    <dbReference type="NCBI Taxonomy" id="2778364"/>
    <lineage>
        <taxon>Bacteria</taxon>
        <taxon>Bacillati</taxon>
        <taxon>Chloroflexota</taxon>
        <taxon>Ktedonobacteria</taxon>
        <taxon>Ktedonobacterales</taxon>
        <taxon>Ktedonobacteraceae</taxon>
        <taxon>Ktedonospora</taxon>
    </lineage>
</organism>
<dbReference type="Pfam" id="PF13408">
    <property type="entry name" value="Zn_ribbon_recom"/>
    <property type="match status" value="1"/>
</dbReference>
<sequence length="705" mass="79670">MPIQQHTLKIRPDHLSRQAVIYVRQSTLLQVRENIGSTTRQYDLVKRAHELGWEQAGIEVIDQDQGQSGSSTIGRDGFQLLVAEVGLGHVGAVLSLEVSRLARSCSDWYRLLEICALTDTLVIDEEGVYDPGLYNDRLLLGFKGTMSEAELHWLHQRLQGGKLTKAEQGKLRFRLPSGLIYDPVGHVVLDPDEAVQGAIRLVFTLFEQHQSALAVVSYFAKHQLRFPTRHWGGVRSGELEWVPLCHGRVLDVLHSPLYAGAYVYGRTHTRRHALPGEEPRIKGRTRRVKQEEWPIVLLDRHPGYITWDQFRCNQQQLADNQNTTAAAHRGAVRDGPSLLQGIVLCGSCGRRMSVRYQREGSVLIYECSQAHTQLAVKVCQTMRGDRIDQVVGKALLEAMEPAQLEVALSALAHLEGRAKQLDQQAKRQIERAQYDADLARRRYHAVDPENRLVARSLERDWNEKLVEVDRLEREYQTQPVPDALRLSAEQREQIRALAQDLPTLWGAPTTTNAQRKQLVRWLIKDVTLAKRGDLVVIDIRWQTEARTSLSIPRLKKSWELRQTRPEVIASIQKWAPTYSDASMASLLNEAGYSAGGGGMFTAKKVQSLRYDYQIEAGCPQGPAACPTGQRGDGRYSARTAATLLHVNISTIAKWCETGRLEYVQTAPHGPRWITLTPERIAELRKPTQQHWKPRQTGKPQQNVVE</sequence>
<dbReference type="InterPro" id="IPR011109">
    <property type="entry name" value="DNA_bind_recombinase_dom"/>
</dbReference>
<dbReference type="GO" id="GO:0000150">
    <property type="term" value="F:DNA strand exchange activity"/>
    <property type="evidence" value="ECO:0007669"/>
    <property type="project" value="InterPro"/>
</dbReference>
<dbReference type="PANTHER" id="PTHR30461">
    <property type="entry name" value="DNA-INVERTASE FROM LAMBDOID PROPHAGE"/>
    <property type="match status" value="1"/>
</dbReference>
<dbReference type="InterPro" id="IPR050639">
    <property type="entry name" value="SSR_resolvase"/>
</dbReference>
<accession>A0A8J3IA67</accession>
<dbReference type="Gene3D" id="3.90.1750.20">
    <property type="entry name" value="Putative Large Serine Recombinase, Chain B, Domain 2"/>
    <property type="match status" value="1"/>
</dbReference>
<evidence type="ECO:0000259" key="4">
    <source>
        <dbReference type="PROSITE" id="PS51737"/>
    </source>
</evidence>
<evidence type="ECO:0008006" key="7">
    <source>
        <dbReference type="Google" id="ProtNLM"/>
    </source>
</evidence>
<dbReference type="Proteomes" id="UP000612362">
    <property type="component" value="Unassembled WGS sequence"/>
</dbReference>
<dbReference type="SUPFAM" id="SSF53041">
    <property type="entry name" value="Resolvase-like"/>
    <property type="match status" value="1"/>
</dbReference>
<dbReference type="InterPro" id="IPR038109">
    <property type="entry name" value="DNA_bind_recomb_sf"/>
</dbReference>
<dbReference type="Gene3D" id="3.40.50.1390">
    <property type="entry name" value="Resolvase, N-terminal catalytic domain"/>
    <property type="match status" value="1"/>
</dbReference>
<dbReference type="GO" id="GO:0003677">
    <property type="term" value="F:DNA binding"/>
    <property type="evidence" value="ECO:0007669"/>
    <property type="project" value="InterPro"/>
</dbReference>
<dbReference type="PROSITE" id="PS51737">
    <property type="entry name" value="RECOMBINASE_DNA_BIND"/>
    <property type="match status" value="1"/>
</dbReference>
<evidence type="ECO:0000256" key="1">
    <source>
        <dbReference type="SAM" id="Coils"/>
    </source>
</evidence>
<dbReference type="Pfam" id="PF00239">
    <property type="entry name" value="Resolvase"/>
    <property type="match status" value="1"/>
</dbReference>
<dbReference type="PROSITE" id="PS51736">
    <property type="entry name" value="RECOMBINASES_3"/>
    <property type="match status" value="1"/>
</dbReference>
<dbReference type="AlphaFoldDB" id="A0A8J3IA67"/>
<evidence type="ECO:0000313" key="6">
    <source>
        <dbReference type="Proteomes" id="UP000612362"/>
    </source>
</evidence>
<feature type="region of interest" description="Disordered" evidence="2">
    <location>
        <begin position="685"/>
        <end position="705"/>
    </location>
</feature>
<dbReference type="Pfam" id="PF07508">
    <property type="entry name" value="Recombinase"/>
    <property type="match status" value="1"/>
</dbReference>
<name>A0A8J3IA67_9CHLR</name>
<keyword evidence="1" id="KW-0175">Coiled coil</keyword>
<dbReference type="SMART" id="SM00857">
    <property type="entry name" value="Resolvase"/>
    <property type="match status" value="1"/>
</dbReference>
<feature type="coiled-coil region" evidence="1">
    <location>
        <begin position="404"/>
        <end position="474"/>
    </location>
</feature>
<dbReference type="RefSeq" id="WP_220198019.1">
    <property type="nucleotide sequence ID" value="NZ_BNJF01000004.1"/>
</dbReference>
<dbReference type="InterPro" id="IPR025827">
    <property type="entry name" value="Zn_ribbon_recom_dom"/>
</dbReference>